<dbReference type="EMBL" id="CAFBPZ010000008">
    <property type="protein sequence ID" value="CAB5034954.1"/>
    <property type="molecule type" value="Genomic_DNA"/>
</dbReference>
<name>A0A6J7FLH4_9ZZZZ</name>
<dbReference type="SUPFAM" id="SSF55961">
    <property type="entry name" value="Bet v1-like"/>
    <property type="match status" value="1"/>
</dbReference>
<proteinExistence type="predicted"/>
<evidence type="ECO:0000313" key="1">
    <source>
        <dbReference type="EMBL" id="CAB4896281.1"/>
    </source>
</evidence>
<dbReference type="InterPro" id="IPR023393">
    <property type="entry name" value="START-like_dom_sf"/>
</dbReference>
<sequence>MSESMRVSVSREIPASAEVIFSMITLPDGHVAMDGSGSLVSAPENHQLNAVGDLFLMDMDRESLGDIPEMGKYQVENEVTAIEANRVLEWTVGVVGRPKFGHIYGIRLTPLDSSLTLVENYMDWSGVPEKLRTRVSWPIVTTDMMQESLSRLEAAILSA</sequence>
<protein>
    <submittedName>
        <fullName evidence="1">Unannotated protein</fullName>
    </submittedName>
</protein>
<gene>
    <name evidence="1" type="ORF">UFOPK3495_00711</name>
    <name evidence="2" type="ORF">UFOPK4237_00239</name>
</gene>
<organism evidence="1">
    <name type="scientific">freshwater metagenome</name>
    <dbReference type="NCBI Taxonomy" id="449393"/>
    <lineage>
        <taxon>unclassified sequences</taxon>
        <taxon>metagenomes</taxon>
        <taxon>ecological metagenomes</taxon>
    </lineage>
</organism>
<dbReference type="AlphaFoldDB" id="A0A6J7FLH4"/>
<dbReference type="Gene3D" id="3.30.530.20">
    <property type="match status" value="1"/>
</dbReference>
<reference evidence="1" key="1">
    <citation type="submission" date="2020-05" db="EMBL/GenBank/DDBJ databases">
        <authorList>
            <person name="Chiriac C."/>
            <person name="Salcher M."/>
            <person name="Ghai R."/>
            <person name="Kavagutti S V."/>
        </authorList>
    </citation>
    <scope>NUCLEOTIDE SEQUENCE</scope>
</reference>
<evidence type="ECO:0000313" key="2">
    <source>
        <dbReference type="EMBL" id="CAB5034954.1"/>
    </source>
</evidence>
<dbReference type="EMBL" id="CAFBMC010000029">
    <property type="protein sequence ID" value="CAB4896281.1"/>
    <property type="molecule type" value="Genomic_DNA"/>
</dbReference>
<accession>A0A6J7FLH4</accession>